<keyword evidence="4" id="KW-0961">Cell wall biogenesis/degradation</keyword>
<dbReference type="GO" id="GO:0009253">
    <property type="term" value="P:peptidoglycan catabolic process"/>
    <property type="evidence" value="ECO:0007669"/>
    <property type="project" value="InterPro"/>
</dbReference>
<evidence type="ECO:0000256" key="1">
    <source>
        <dbReference type="ARBA" id="ARBA00001561"/>
    </source>
</evidence>
<dbReference type="CDD" id="cd06583">
    <property type="entry name" value="PGRP"/>
    <property type="match status" value="1"/>
</dbReference>
<accession>A0A191VAJ6</accession>
<dbReference type="InterPro" id="IPR002502">
    <property type="entry name" value="Amidase_domain"/>
</dbReference>
<proteinExistence type="predicted"/>
<dbReference type="Gene3D" id="3.40.80.10">
    <property type="entry name" value="Peptidoglycan recognition protein-like"/>
    <property type="match status" value="1"/>
</dbReference>
<keyword evidence="5" id="KW-0614">Plasmid</keyword>
<dbReference type="InterPro" id="IPR036505">
    <property type="entry name" value="Amidase/PGRP_sf"/>
</dbReference>
<dbReference type="PANTHER" id="PTHR30417:SF1">
    <property type="entry name" value="N-ACETYLMURAMOYL-L-ALANINE AMIDASE AMID"/>
    <property type="match status" value="1"/>
</dbReference>
<organism evidence="5 6">
    <name type="scientific">Streptomyces parvulus</name>
    <dbReference type="NCBI Taxonomy" id="146923"/>
    <lineage>
        <taxon>Bacteria</taxon>
        <taxon>Bacillati</taxon>
        <taxon>Actinomycetota</taxon>
        <taxon>Actinomycetes</taxon>
        <taxon>Kitasatosporales</taxon>
        <taxon>Streptomycetaceae</taxon>
        <taxon>Streptomyces</taxon>
    </lineage>
</organism>
<sequence>MHKRRKRLRLPIAMVVGALTAGGLATVQFTALADSGAGAADAARQRDFAAAAAEYDIPVNVLLGVAYQESGWGAHGALPSADGGFGPMHLTDVTPEMMAGGAAGAAGRADLASLAANPALHTLRAASELTGVSEKELREDPAANIRGGAALLASYQKQVAGGTSEDVSQWYGAVARYSQSAHEDGATAFADRVFRTIGRGAAGVTQDGQRIRMEAAPSVRPVTSQVDRLNLKASKAASTECPSTVRCTFVPGSPAGVQVADRPADGIRIDTIVIHDLETTYDAGVSGLAQPTNPAATHYVMRSSDGAVTQMVPTKDIAFHAGNYSTNLHSIGIEHEGYAVEGAKWYTEAQYEATADLVKYLSERFGIPLDRLHIVGHDNVAGPADSYVSGMHWDPGNGWDWGHFMELLGRPISGLHGVPAVGSVVTIDPGFADNVQSVHVCPSDDPTGATTACADKQQASNFVYLRTAPSGTAPLFGDQAIHGTGPGTDRINDWGSTAQAGQQFVVAEVQGDWTAIWYSGAKVWFHNPDGKNAKRSFGVKIIRPVATAPVAVYGQSYPDVSEYPAGLSPSKQAPLSMYSVPAGQAYVATQQAAVTDDYFKSSKTVVLGGRKMYTIQYNHRVALVYANDVTATPVTQHWENGGH</sequence>
<evidence type="ECO:0000313" key="6">
    <source>
        <dbReference type="Proteomes" id="UP000078468"/>
    </source>
</evidence>
<dbReference type="Pfam" id="PF01510">
    <property type="entry name" value="Amidase_2"/>
    <property type="match status" value="1"/>
</dbReference>
<evidence type="ECO:0000256" key="4">
    <source>
        <dbReference type="ARBA" id="ARBA00023316"/>
    </source>
</evidence>
<protein>
    <recommendedName>
        <fullName evidence="2">N-acetylmuramoyl-L-alanine amidase</fullName>
        <ecNumber evidence="2">3.5.1.28</ecNumber>
    </recommendedName>
</protein>
<dbReference type="GO" id="GO:0008745">
    <property type="term" value="F:N-acetylmuramoyl-L-alanine amidase activity"/>
    <property type="evidence" value="ECO:0007669"/>
    <property type="project" value="UniProtKB-EC"/>
</dbReference>
<dbReference type="Proteomes" id="UP000078468">
    <property type="component" value="Plasmid pspa1"/>
</dbReference>
<dbReference type="SUPFAM" id="SSF55846">
    <property type="entry name" value="N-acetylmuramoyl-L-alanine amidase-like"/>
    <property type="match status" value="1"/>
</dbReference>
<dbReference type="PANTHER" id="PTHR30417">
    <property type="entry name" value="N-ACETYLMURAMOYL-L-ALANINE AMIDASE AMID"/>
    <property type="match status" value="1"/>
</dbReference>
<keyword evidence="3" id="KW-0378">Hydrolase</keyword>
<dbReference type="SUPFAM" id="SSF53955">
    <property type="entry name" value="Lysozyme-like"/>
    <property type="match status" value="1"/>
</dbReference>
<dbReference type="EMBL" id="CP015867">
    <property type="protein sequence ID" value="ANJ12049.1"/>
    <property type="molecule type" value="Genomic_DNA"/>
</dbReference>
<geneLocation type="plasmid" evidence="6">
    <name>pspa1</name>
</geneLocation>
<evidence type="ECO:0000256" key="2">
    <source>
        <dbReference type="ARBA" id="ARBA00011901"/>
    </source>
</evidence>
<dbReference type="GO" id="GO:0071555">
    <property type="term" value="P:cell wall organization"/>
    <property type="evidence" value="ECO:0007669"/>
    <property type="project" value="UniProtKB-KW"/>
</dbReference>
<dbReference type="KEGG" id="spav:Spa2297_33755"/>
<gene>
    <name evidence="5" type="ORF">Spa2297_33755</name>
</gene>
<dbReference type="FunFam" id="3.40.80.10:FF:000006">
    <property type="entry name" value="N-acetylmuramoyl-L-alanine amidase"/>
    <property type="match status" value="1"/>
</dbReference>
<evidence type="ECO:0000313" key="5">
    <source>
        <dbReference type="EMBL" id="ANJ12049.1"/>
    </source>
</evidence>
<dbReference type="InterPro" id="IPR051206">
    <property type="entry name" value="NAMLAA_amidase_2"/>
</dbReference>
<dbReference type="InterPro" id="IPR023346">
    <property type="entry name" value="Lysozyme-like_dom_sf"/>
</dbReference>
<dbReference type="GO" id="GO:0009254">
    <property type="term" value="P:peptidoglycan turnover"/>
    <property type="evidence" value="ECO:0007669"/>
    <property type="project" value="TreeGrafter"/>
</dbReference>
<dbReference type="SMART" id="SM00644">
    <property type="entry name" value="Ami_2"/>
    <property type="match status" value="1"/>
</dbReference>
<dbReference type="EC" id="3.5.1.28" evidence="2"/>
<comment type="catalytic activity">
    <reaction evidence="1">
        <text>Hydrolyzes the link between N-acetylmuramoyl residues and L-amino acid residues in certain cell-wall glycopeptides.</text>
        <dbReference type="EC" id="3.5.1.28"/>
    </reaction>
</comment>
<reference evidence="5 6" key="1">
    <citation type="submission" date="2016-05" db="EMBL/GenBank/DDBJ databases">
        <title>Non-Contiguous Finished Genome Sequence of Streptomyces parvulus 2297 Integrated Site-Specifically with Actinophage R4.</title>
        <authorList>
            <person name="Nishizawa T."/>
            <person name="Miura T."/>
            <person name="Harada C."/>
            <person name="Guo Y."/>
            <person name="Narisawa K."/>
            <person name="Ohta H."/>
            <person name="Takahashi H."/>
            <person name="Shirai M."/>
        </authorList>
    </citation>
    <scope>NUCLEOTIDE SEQUENCE [LARGE SCALE GENOMIC DNA]</scope>
    <source>
        <strain evidence="5 6">2297</strain>
        <plasmid evidence="6">pspa1</plasmid>
    </source>
</reference>
<dbReference type="AlphaFoldDB" id="A0A191VAJ6"/>
<dbReference type="RefSeq" id="WP_064732378.1">
    <property type="nucleotide sequence ID" value="NZ_BMRX01000027.1"/>
</dbReference>
<name>A0A191VAJ6_9ACTN</name>
<dbReference type="GeneID" id="91309876"/>
<evidence type="ECO:0000256" key="3">
    <source>
        <dbReference type="ARBA" id="ARBA00022801"/>
    </source>
</evidence>
<dbReference type="Gene3D" id="1.10.530.10">
    <property type="match status" value="1"/>
</dbReference>